<evidence type="ECO:0000313" key="1">
    <source>
        <dbReference type="Proteomes" id="UP000095285"/>
    </source>
</evidence>
<dbReference type="WBParaSite" id="EN70_3188">
    <property type="protein sequence ID" value="EN70_3188"/>
    <property type="gene ID" value="EN70_3188"/>
</dbReference>
<accession>A0A1I7VJA1</accession>
<proteinExistence type="predicted"/>
<reference evidence="1" key="1">
    <citation type="submission" date="2012-04" db="EMBL/GenBank/DDBJ databases">
        <title>The Genome Sequence of Loa loa.</title>
        <authorList>
            <consortium name="The Broad Institute Genome Sequencing Platform"/>
            <consortium name="Broad Institute Genome Sequencing Center for Infectious Disease"/>
            <person name="Nutman T.B."/>
            <person name="Fink D.L."/>
            <person name="Russ C."/>
            <person name="Young S."/>
            <person name="Zeng Q."/>
            <person name="Gargeya S."/>
            <person name="Alvarado L."/>
            <person name="Berlin A."/>
            <person name="Chapman S.B."/>
            <person name="Chen Z."/>
            <person name="Freedman E."/>
            <person name="Gellesch M."/>
            <person name="Goldberg J."/>
            <person name="Griggs A."/>
            <person name="Gujja S."/>
            <person name="Heilman E.R."/>
            <person name="Heiman D."/>
            <person name="Howarth C."/>
            <person name="Mehta T."/>
            <person name="Neiman D."/>
            <person name="Pearson M."/>
            <person name="Roberts A."/>
            <person name="Saif S."/>
            <person name="Shea T."/>
            <person name="Shenoy N."/>
            <person name="Sisk P."/>
            <person name="Stolte C."/>
            <person name="Sykes S."/>
            <person name="White J."/>
            <person name="Yandava C."/>
            <person name="Haas B."/>
            <person name="Henn M.R."/>
            <person name="Nusbaum C."/>
            <person name="Birren B."/>
        </authorList>
    </citation>
    <scope>NUCLEOTIDE SEQUENCE [LARGE SCALE GENOMIC DNA]</scope>
</reference>
<protein>
    <submittedName>
        <fullName evidence="2">Dynein light chain</fullName>
    </submittedName>
</protein>
<keyword evidence="1" id="KW-1185">Reference proteome</keyword>
<organism evidence="1 2">
    <name type="scientific">Loa loa</name>
    <name type="common">Eye worm</name>
    <name type="synonym">Filaria loa</name>
    <dbReference type="NCBI Taxonomy" id="7209"/>
    <lineage>
        <taxon>Eukaryota</taxon>
        <taxon>Metazoa</taxon>
        <taxon>Ecdysozoa</taxon>
        <taxon>Nematoda</taxon>
        <taxon>Chromadorea</taxon>
        <taxon>Rhabditida</taxon>
        <taxon>Spirurina</taxon>
        <taxon>Spiruromorpha</taxon>
        <taxon>Filarioidea</taxon>
        <taxon>Onchocercidae</taxon>
        <taxon>Loa</taxon>
    </lineage>
</organism>
<dbReference type="Proteomes" id="UP000095285">
    <property type="component" value="Unassembled WGS sequence"/>
</dbReference>
<dbReference type="AlphaFoldDB" id="A0A1I7VJA1"/>
<sequence>MKHTWIILQWKHMKAQLIQFIGYRMLKVNRLNIWSLSNHSGRSDEFVPMEEKKPSVDVGEVFTDAAQALGAKITGLFKRVPLIWIIQHQPYDGPLLQQACMDVKESHCNSMLAFITVDVPTNR</sequence>
<reference evidence="2" key="2">
    <citation type="submission" date="2016-11" db="UniProtKB">
        <authorList>
            <consortium name="WormBaseParasite"/>
        </authorList>
    </citation>
    <scope>IDENTIFICATION</scope>
</reference>
<evidence type="ECO:0000313" key="2">
    <source>
        <dbReference type="WBParaSite" id="EN70_3188"/>
    </source>
</evidence>
<name>A0A1I7VJA1_LOALO</name>